<dbReference type="Proteomes" id="UP000287330">
    <property type="component" value="Unassembled WGS sequence"/>
</dbReference>
<feature type="domain" description="P/Homo B" evidence="10">
    <location>
        <begin position="587"/>
        <end position="741"/>
    </location>
</feature>
<dbReference type="PROSITE" id="PS51829">
    <property type="entry name" value="P_HOMO_B"/>
    <property type="match status" value="1"/>
</dbReference>
<dbReference type="InterPro" id="IPR002884">
    <property type="entry name" value="P_dom"/>
</dbReference>
<dbReference type="InterPro" id="IPR023827">
    <property type="entry name" value="Peptidase_S8_Asp-AS"/>
</dbReference>
<keyword evidence="4 8" id="KW-0378">Hydrolase</keyword>
<dbReference type="GO" id="GO:0012505">
    <property type="term" value="C:endomembrane system"/>
    <property type="evidence" value="ECO:0007669"/>
    <property type="project" value="UniProtKB-ARBA"/>
</dbReference>
<evidence type="ECO:0000256" key="3">
    <source>
        <dbReference type="ARBA" id="ARBA00022729"/>
    </source>
</evidence>
<dbReference type="CDD" id="cd04059">
    <property type="entry name" value="Peptidases_S8_Protein_convertases_Kexins_Furin-like"/>
    <property type="match status" value="1"/>
</dbReference>
<evidence type="ECO:0000256" key="9">
    <source>
        <dbReference type="SAM" id="SignalP"/>
    </source>
</evidence>
<protein>
    <submittedName>
        <fullName evidence="11">Serine protease</fullName>
    </submittedName>
</protein>
<dbReference type="PANTHER" id="PTHR42884">
    <property type="entry name" value="PROPROTEIN CONVERTASE SUBTILISIN/KEXIN-RELATED"/>
    <property type="match status" value="1"/>
</dbReference>
<keyword evidence="2 8" id="KW-0645">Protease</keyword>
<feature type="active site" description="Charge relay system" evidence="7 8">
    <location>
        <position position="239"/>
    </location>
</feature>
<dbReference type="Pfam" id="PF01483">
    <property type="entry name" value="P_proprotein"/>
    <property type="match status" value="1"/>
</dbReference>
<dbReference type="InterPro" id="IPR008979">
    <property type="entry name" value="Galactose-bd-like_sf"/>
</dbReference>
<proteinExistence type="inferred from homology"/>
<dbReference type="SUPFAM" id="SSF52743">
    <property type="entry name" value="Subtilisin-like"/>
    <property type="match status" value="1"/>
</dbReference>
<dbReference type="GO" id="GO:0016020">
    <property type="term" value="C:membrane"/>
    <property type="evidence" value="ECO:0007669"/>
    <property type="project" value="TreeGrafter"/>
</dbReference>
<dbReference type="OrthoDB" id="9790784at2"/>
<dbReference type="PANTHER" id="PTHR42884:SF14">
    <property type="entry name" value="NEUROENDOCRINE CONVERTASE 1"/>
    <property type="match status" value="1"/>
</dbReference>
<dbReference type="GO" id="GO:0004252">
    <property type="term" value="F:serine-type endopeptidase activity"/>
    <property type="evidence" value="ECO:0007669"/>
    <property type="project" value="UniProtKB-UniRule"/>
</dbReference>
<dbReference type="GO" id="GO:0005737">
    <property type="term" value="C:cytoplasm"/>
    <property type="evidence" value="ECO:0007669"/>
    <property type="project" value="UniProtKB-ARBA"/>
</dbReference>
<dbReference type="GO" id="GO:0016485">
    <property type="term" value="P:protein processing"/>
    <property type="evidence" value="ECO:0007669"/>
    <property type="project" value="TreeGrafter"/>
</dbReference>
<dbReference type="PROSITE" id="PS00136">
    <property type="entry name" value="SUBTILASE_ASP"/>
    <property type="match status" value="1"/>
</dbReference>
<dbReference type="InterPro" id="IPR034182">
    <property type="entry name" value="Kexin/furin"/>
</dbReference>
<dbReference type="InterPro" id="IPR015500">
    <property type="entry name" value="Peptidase_S8_subtilisin-rel"/>
</dbReference>
<dbReference type="PROSITE" id="PS51892">
    <property type="entry name" value="SUBTILASE"/>
    <property type="match status" value="1"/>
</dbReference>
<sequence length="741" mass="76332">MTTKSFKLATLSAAVMFGLTACGGDDDTNYAPEVSGDNVAVAQQWSPVSGSVTATDANNDSLTYSARVVVPEDSETPGTVSIDSSGHFTYFPITMDPATIEISVSDGEATTTAQVMIESVEGDPLATQQWHLRNTGQLAYAQSQAFFDFLINSFGYTEEQAYELFQDATVSQAGNDMNIAEAHAQGAFGQGMIVGVVDSGLELNHPDLRANIAANKSLNLISGATNKGDPTSSSVMGDHGTSVGGLIAAAANNGLGGRGVAPQAHIFGVNFLGGGDTQTTLNRGLSHGIPGSGISENDPIIAYNRSYGISVPFALAWSATDESFATYTMLGLRGGLGAVNVKSSGNAFNDTGSAGYFSDICDATGATELGLSCINGNFDPSNGSFFNVSVAAVNADGTHTSYSTAGSNVFVSAPAGEYGEIEPAMITTDQSTCLQGYSSFPYGDSLDGQVGVPGYYAGIQSFNAPGHPDNVSCDYTSTFNGTSSAAPNASGVVALIGSANPDLSAREIRHILASTATVIDADDPGAVLTVGEGEFVADAGWVENAAGYNFNLKYGFGRVNAGDAVAMAKEMTAGALGPLLTSNWVDVSPEAPVEVPDNDPTGASYSFEMEAGMTLEGLEFQLTVANDDFAGCALSTAGNDLAVEVTSPAGTTTQLLTGRQAINVGADGFCSQYILEDTRFLANAFYGEDVAGTWTIRLVDTNGEDLIADGRAVGGVFGDTFANNTTPSRLEAVSVRAFGHE</sequence>
<comment type="caution">
    <text evidence="11">The sequence shown here is derived from an EMBL/GenBank/DDBJ whole genome shotgun (WGS) entry which is preliminary data.</text>
</comment>
<dbReference type="PROSITE" id="PS51257">
    <property type="entry name" value="PROKAR_LIPOPROTEIN"/>
    <property type="match status" value="1"/>
</dbReference>
<evidence type="ECO:0000313" key="11">
    <source>
        <dbReference type="EMBL" id="RUO53740.1"/>
    </source>
</evidence>
<dbReference type="InterPro" id="IPR036852">
    <property type="entry name" value="Peptidase_S8/S53_dom_sf"/>
</dbReference>
<keyword evidence="12" id="KW-1185">Reference proteome</keyword>
<evidence type="ECO:0000256" key="6">
    <source>
        <dbReference type="ARBA" id="ARBA00022837"/>
    </source>
</evidence>
<evidence type="ECO:0000256" key="4">
    <source>
        <dbReference type="ARBA" id="ARBA00022801"/>
    </source>
</evidence>
<dbReference type="InterPro" id="IPR000209">
    <property type="entry name" value="Peptidase_S8/S53_dom"/>
</dbReference>
<keyword evidence="3 9" id="KW-0732">Signal</keyword>
<evidence type="ECO:0000259" key="10">
    <source>
        <dbReference type="PROSITE" id="PS51829"/>
    </source>
</evidence>
<evidence type="ECO:0000256" key="8">
    <source>
        <dbReference type="PROSITE-ProRule" id="PRU01240"/>
    </source>
</evidence>
<name>A0A432XYE4_9GAMM</name>
<dbReference type="SUPFAM" id="SSF49785">
    <property type="entry name" value="Galactose-binding domain-like"/>
    <property type="match status" value="1"/>
</dbReference>
<gene>
    <name evidence="11" type="ORF">CWE25_07575</name>
</gene>
<evidence type="ECO:0000256" key="2">
    <source>
        <dbReference type="ARBA" id="ARBA00022670"/>
    </source>
</evidence>
<feature type="active site" description="Charge relay system" evidence="7 8">
    <location>
        <position position="198"/>
    </location>
</feature>
<dbReference type="Gene3D" id="2.60.120.260">
    <property type="entry name" value="Galactose-binding domain-like"/>
    <property type="match status" value="1"/>
</dbReference>
<dbReference type="InterPro" id="IPR022398">
    <property type="entry name" value="Peptidase_S8_His-AS"/>
</dbReference>
<feature type="active site" description="Charge relay system" evidence="7 8">
    <location>
        <position position="483"/>
    </location>
</feature>
<dbReference type="InterPro" id="IPR023828">
    <property type="entry name" value="Peptidase_S8_Ser-AS"/>
</dbReference>
<dbReference type="AlphaFoldDB" id="A0A432XYE4"/>
<accession>A0A432XYE4</accession>
<dbReference type="RefSeq" id="WP_110574368.1">
    <property type="nucleotide sequence ID" value="NZ_PIPV01000005.1"/>
</dbReference>
<evidence type="ECO:0000256" key="7">
    <source>
        <dbReference type="PIRSR" id="PIRSR615500-1"/>
    </source>
</evidence>
<dbReference type="PROSITE" id="PS00138">
    <property type="entry name" value="SUBTILASE_SER"/>
    <property type="match status" value="1"/>
</dbReference>
<dbReference type="Gene3D" id="3.40.50.200">
    <property type="entry name" value="Peptidase S8/S53 domain"/>
    <property type="match status" value="1"/>
</dbReference>
<comment type="similarity">
    <text evidence="1">Belongs to the peptidase S8 family. Furin subfamily.</text>
</comment>
<organism evidence="11 12">
    <name type="scientific">Idiomarina fontislapidosi</name>
    <dbReference type="NCBI Taxonomy" id="263723"/>
    <lineage>
        <taxon>Bacteria</taxon>
        <taxon>Pseudomonadati</taxon>
        <taxon>Pseudomonadota</taxon>
        <taxon>Gammaproteobacteria</taxon>
        <taxon>Alteromonadales</taxon>
        <taxon>Idiomarinaceae</taxon>
        <taxon>Idiomarina</taxon>
    </lineage>
</organism>
<feature type="chain" id="PRO_5019192893" evidence="9">
    <location>
        <begin position="24"/>
        <end position="741"/>
    </location>
</feature>
<evidence type="ECO:0000256" key="5">
    <source>
        <dbReference type="ARBA" id="ARBA00022825"/>
    </source>
</evidence>
<keyword evidence="6" id="KW-0106">Calcium</keyword>
<feature type="signal peptide" evidence="9">
    <location>
        <begin position="1"/>
        <end position="23"/>
    </location>
</feature>
<evidence type="ECO:0000313" key="12">
    <source>
        <dbReference type="Proteomes" id="UP000287330"/>
    </source>
</evidence>
<evidence type="ECO:0000256" key="1">
    <source>
        <dbReference type="ARBA" id="ARBA00005325"/>
    </source>
</evidence>
<dbReference type="PROSITE" id="PS00137">
    <property type="entry name" value="SUBTILASE_HIS"/>
    <property type="match status" value="1"/>
</dbReference>
<keyword evidence="5 8" id="KW-0720">Serine protease</keyword>
<dbReference type="Pfam" id="PF00082">
    <property type="entry name" value="Peptidase_S8"/>
    <property type="match status" value="1"/>
</dbReference>
<dbReference type="PRINTS" id="PR00723">
    <property type="entry name" value="SUBTILISIN"/>
</dbReference>
<reference evidence="12" key="1">
    <citation type="journal article" date="2018" name="Front. Microbiol.">
        <title>Genome-Based Analysis Reveals the Taxonomy and Diversity of the Family Idiomarinaceae.</title>
        <authorList>
            <person name="Liu Y."/>
            <person name="Lai Q."/>
            <person name="Shao Z."/>
        </authorList>
    </citation>
    <scope>NUCLEOTIDE SEQUENCE [LARGE SCALE GENOMIC DNA]</scope>
    <source>
        <strain evidence="12">F23</strain>
    </source>
</reference>
<dbReference type="EMBL" id="PIPV01000005">
    <property type="protein sequence ID" value="RUO53740.1"/>
    <property type="molecule type" value="Genomic_DNA"/>
</dbReference>